<keyword evidence="7" id="KW-1185">Reference proteome</keyword>
<dbReference type="InterPro" id="IPR001313">
    <property type="entry name" value="Pumilio_RNA-bd_rpt"/>
</dbReference>
<dbReference type="InterPro" id="IPR016024">
    <property type="entry name" value="ARM-type_fold"/>
</dbReference>
<comment type="caution">
    <text evidence="6">The sequence shown here is derived from an EMBL/GenBank/DDBJ whole genome shotgun (WGS) entry which is preliminary data.</text>
</comment>
<gene>
    <name evidence="6" type="ORF">RchiOBHm_Chr3g0468621</name>
</gene>
<reference evidence="6 7" key="1">
    <citation type="journal article" date="2018" name="Nat. Genet.">
        <title>The Rosa genome provides new insights in the design of modern roses.</title>
        <authorList>
            <person name="Bendahmane M."/>
        </authorList>
    </citation>
    <scope>NUCLEOTIDE SEQUENCE [LARGE SCALE GENOMIC DNA]</scope>
    <source>
        <strain evidence="7">cv. Old Blush</strain>
    </source>
</reference>
<protein>
    <recommendedName>
        <fullName evidence="5">PUM-HD domain-containing protein</fullName>
    </recommendedName>
</protein>
<keyword evidence="1" id="KW-0677">Repeat</keyword>
<dbReference type="SUPFAM" id="SSF48371">
    <property type="entry name" value="ARM repeat"/>
    <property type="match status" value="1"/>
</dbReference>
<feature type="domain" description="PUM-HD" evidence="5">
    <location>
        <begin position="1"/>
        <end position="59"/>
    </location>
</feature>
<evidence type="ECO:0000259" key="5">
    <source>
        <dbReference type="PROSITE" id="PS50303"/>
    </source>
</evidence>
<evidence type="ECO:0000313" key="7">
    <source>
        <dbReference type="Proteomes" id="UP000238479"/>
    </source>
</evidence>
<keyword evidence="3" id="KW-0694">RNA-binding</keyword>
<feature type="repeat" description="Pumilio" evidence="4">
    <location>
        <begin position="1"/>
        <end position="33"/>
    </location>
</feature>
<sequence>MRLDQIMQDPYGNYVIQAALSQSKGTLHSKLVEAIKPHMPVLRTSPYGKKILSTNILMK</sequence>
<dbReference type="Proteomes" id="UP000238479">
    <property type="component" value="Chromosome 3"/>
</dbReference>
<dbReference type="GO" id="GO:0006417">
    <property type="term" value="P:regulation of translation"/>
    <property type="evidence" value="ECO:0007669"/>
    <property type="project" value="UniProtKB-KW"/>
</dbReference>
<dbReference type="GO" id="GO:0003729">
    <property type="term" value="F:mRNA binding"/>
    <property type="evidence" value="ECO:0007669"/>
    <property type="project" value="TreeGrafter"/>
</dbReference>
<dbReference type="GO" id="GO:0005737">
    <property type="term" value="C:cytoplasm"/>
    <property type="evidence" value="ECO:0007669"/>
    <property type="project" value="TreeGrafter"/>
</dbReference>
<dbReference type="PANTHER" id="PTHR12537">
    <property type="entry name" value="RNA BINDING PROTEIN PUMILIO-RELATED"/>
    <property type="match status" value="1"/>
</dbReference>
<evidence type="ECO:0000313" key="6">
    <source>
        <dbReference type="EMBL" id="PRQ43450.1"/>
    </source>
</evidence>
<accession>A0A2P6RAI4</accession>
<organism evidence="6 7">
    <name type="scientific">Rosa chinensis</name>
    <name type="common">China rose</name>
    <dbReference type="NCBI Taxonomy" id="74649"/>
    <lineage>
        <taxon>Eukaryota</taxon>
        <taxon>Viridiplantae</taxon>
        <taxon>Streptophyta</taxon>
        <taxon>Embryophyta</taxon>
        <taxon>Tracheophyta</taxon>
        <taxon>Spermatophyta</taxon>
        <taxon>Magnoliopsida</taxon>
        <taxon>eudicotyledons</taxon>
        <taxon>Gunneridae</taxon>
        <taxon>Pentapetalae</taxon>
        <taxon>rosids</taxon>
        <taxon>fabids</taxon>
        <taxon>Rosales</taxon>
        <taxon>Rosaceae</taxon>
        <taxon>Rosoideae</taxon>
        <taxon>Rosoideae incertae sedis</taxon>
        <taxon>Rosa</taxon>
    </lineage>
</organism>
<dbReference type="PROSITE" id="PS50303">
    <property type="entry name" value="PUM_HD"/>
    <property type="match status" value="1"/>
</dbReference>
<evidence type="ECO:0000256" key="4">
    <source>
        <dbReference type="PROSITE-ProRule" id="PRU00317"/>
    </source>
</evidence>
<name>A0A2P6RAI4_ROSCH</name>
<dbReference type="Gene3D" id="1.25.10.10">
    <property type="entry name" value="Leucine-rich Repeat Variant"/>
    <property type="match status" value="1"/>
</dbReference>
<dbReference type="InterPro" id="IPR033133">
    <property type="entry name" value="PUM-HD"/>
</dbReference>
<dbReference type="Gramene" id="PRQ43450">
    <property type="protein sequence ID" value="PRQ43450"/>
    <property type="gene ID" value="RchiOBHm_Chr3g0468621"/>
</dbReference>
<evidence type="ECO:0000256" key="1">
    <source>
        <dbReference type="ARBA" id="ARBA00022737"/>
    </source>
</evidence>
<proteinExistence type="predicted"/>
<dbReference type="InterPro" id="IPR011989">
    <property type="entry name" value="ARM-like"/>
</dbReference>
<evidence type="ECO:0000256" key="2">
    <source>
        <dbReference type="ARBA" id="ARBA00022845"/>
    </source>
</evidence>
<dbReference type="PROSITE" id="PS50302">
    <property type="entry name" value="PUM"/>
    <property type="match status" value="1"/>
</dbReference>
<dbReference type="AlphaFoldDB" id="A0A2P6RAI4"/>
<dbReference type="EMBL" id="PDCK01000041">
    <property type="protein sequence ID" value="PRQ43450.1"/>
    <property type="molecule type" value="Genomic_DNA"/>
</dbReference>
<keyword evidence="2" id="KW-0810">Translation regulation</keyword>
<dbReference type="PANTHER" id="PTHR12537:SF147">
    <property type="entry name" value="PUMILIO HOMOLOG 12"/>
    <property type="match status" value="1"/>
</dbReference>
<evidence type="ECO:0000256" key="3">
    <source>
        <dbReference type="ARBA" id="ARBA00022884"/>
    </source>
</evidence>